<dbReference type="AlphaFoldDB" id="A0A1W0DAX8"/>
<reference evidence="1 2" key="1">
    <citation type="submission" date="2017-02" db="EMBL/GenBank/DDBJ databases">
        <title>Chromobacterium haemolyticum H5244.</title>
        <authorList>
            <person name="Gulvik C.A."/>
        </authorList>
    </citation>
    <scope>NUCLEOTIDE SEQUENCE [LARGE SCALE GENOMIC DNA]</scope>
    <source>
        <strain evidence="1 2">H5244</strain>
    </source>
</reference>
<evidence type="ECO:0000313" key="2">
    <source>
        <dbReference type="Proteomes" id="UP000192721"/>
    </source>
</evidence>
<comment type="caution">
    <text evidence="1">The sequence shown here is derived from an EMBL/GenBank/DDBJ whole genome shotgun (WGS) entry which is preliminary data.</text>
</comment>
<sequence length="142" mass="15808">MNAKQRKWLALGGALLLLASLKFSLIYRWYGERQPAKPTPLACVAGRPSCDLPGGGVWRFASPPQNGKPFEIRLEGVAAREAPQVEFNMADMDMGFNRYTFVRDGAAWKAVVTLPLCVSGSREWFAVFSLNGKRYLLPFSTH</sequence>
<dbReference type="EMBL" id="MUKV01000001">
    <property type="protein sequence ID" value="OQS44171.1"/>
    <property type="molecule type" value="Genomic_DNA"/>
</dbReference>
<name>A0A1W0DAX8_9NEIS</name>
<accession>A0A1W0DAX8</accession>
<organism evidence="1 2">
    <name type="scientific">Chromobacterium haemolyticum</name>
    <dbReference type="NCBI Taxonomy" id="394935"/>
    <lineage>
        <taxon>Bacteria</taxon>
        <taxon>Pseudomonadati</taxon>
        <taxon>Pseudomonadota</taxon>
        <taxon>Betaproteobacteria</taxon>
        <taxon>Neisseriales</taxon>
        <taxon>Chromobacteriaceae</taxon>
        <taxon>Chromobacterium</taxon>
    </lineage>
</organism>
<dbReference type="RefSeq" id="WP_081554287.1">
    <property type="nucleotide sequence ID" value="NZ_MUKV01000001.1"/>
</dbReference>
<gene>
    <name evidence="1" type="ORF">B0T45_00800</name>
</gene>
<protein>
    <submittedName>
        <fullName evidence="1">Uncharacterized protein</fullName>
    </submittedName>
</protein>
<evidence type="ECO:0000313" key="1">
    <source>
        <dbReference type="EMBL" id="OQS44171.1"/>
    </source>
</evidence>
<proteinExistence type="predicted"/>
<dbReference type="Proteomes" id="UP000192721">
    <property type="component" value="Unassembled WGS sequence"/>
</dbReference>